<proteinExistence type="predicted"/>
<evidence type="ECO:0000256" key="4">
    <source>
        <dbReference type="ARBA" id="ARBA00023136"/>
    </source>
</evidence>
<evidence type="ECO:0000256" key="1">
    <source>
        <dbReference type="ARBA" id="ARBA00004141"/>
    </source>
</evidence>
<feature type="transmembrane region" description="Helical" evidence="5">
    <location>
        <begin position="6"/>
        <end position="23"/>
    </location>
</feature>
<dbReference type="GO" id="GO:0009403">
    <property type="term" value="P:toxin biosynthetic process"/>
    <property type="evidence" value="ECO:0007669"/>
    <property type="project" value="InterPro"/>
</dbReference>
<feature type="transmembrane region" description="Helical" evidence="5">
    <location>
        <begin position="66"/>
        <end position="83"/>
    </location>
</feature>
<keyword evidence="4 5" id="KW-0472">Membrane</keyword>
<dbReference type="Pfam" id="PF02674">
    <property type="entry name" value="Colicin_V"/>
    <property type="match status" value="1"/>
</dbReference>
<dbReference type="PANTHER" id="PTHR37306:SF1">
    <property type="entry name" value="COLICIN V PRODUCTION PROTEIN"/>
    <property type="match status" value="1"/>
</dbReference>
<sequence>MDFTTIDIIFMIIAGVMAVRGLFKGLIKELFSFGALLVGLIAAMAFYGKVAMFFTDQFGDHTWNRGLAFFIVFILIFIALKFVEHIILKMMEETAAFSVDKGLGLLLGLLEGIIICSLLTYFLDTQTLFNTDKLLGGSFFVPFLAKIFPFLESTGSALMGNFRK</sequence>
<gene>
    <name evidence="6" type="ORF">HNR50_000812</name>
</gene>
<dbReference type="GO" id="GO:0016020">
    <property type="term" value="C:membrane"/>
    <property type="evidence" value="ECO:0007669"/>
    <property type="project" value="UniProtKB-SubCell"/>
</dbReference>
<comment type="caution">
    <text evidence="6">The sequence shown here is derived from an EMBL/GenBank/DDBJ whole genome shotgun (WGS) entry which is preliminary data.</text>
</comment>
<keyword evidence="2 5" id="KW-0812">Transmembrane</keyword>
<accession>A0A841R883</accession>
<evidence type="ECO:0000313" key="7">
    <source>
        <dbReference type="Proteomes" id="UP000587760"/>
    </source>
</evidence>
<feature type="transmembrane region" description="Helical" evidence="5">
    <location>
        <begin position="30"/>
        <end position="54"/>
    </location>
</feature>
<feature type="transmembrane region" description="Helical" evidence="5">
    <location>
        <begin position="143"/>
        <end position="162"/>
    </location>
</feature>
<feature type="transmembrane region" description="Helical" evidence="5">
    <location>
        <begin position="103"/>
        <end position="123"/>
    </location>
</feature>
<keyword evidence="7" id="KW-1185">Reference proteome</keyword>
<dbReference type="RefSeq" id="WP_184744114.1">
    <property type="nucleotide sequence ID" value="NZ_JACHGJ010000001.1"/>
</dbReference>
<name>A0A841R883_9SPIO</name>
<dbReference type="AlphaFoldDB" id="A0A841R883"/>
<reference evidence="6 7" key="1">
    <citation type="submission" date="2020-08" db="EMBL/GenBank/DDBJ databases">
        <title>Genomic Encyclopedia of Type Strains, Phase IV (KMG-IV): sequencing the most valuable type-strain genomes for metagenomic binning, comparative biology and taxonomic classification.</title>
        <authorList>
            <person name="Goeker M."/>
        </authorList>
    </citation>
    <scope>NUCLEOTIDE SEQUENCE [LARGE SCALE GENOMIC DNA]</scope>
    <source>
        <strain evidence="6 7">DSM 2461</strain>
    </source>
</reference>
<organism evidence="6 7">
    <name type="scientific">Spirochaeta isovalerica</name>
    <dbReference type="NCBI Taxonomy" id="150"/>
    <lineage>
        <taxon>Bacteria</taxon>
        <taxon>Pseudomonadati</taxon>
        <taxon>Spirochaetota</taxon>
        <taxon>Spirochaetia</taxon>
        <taxon>Spirochaetales</taxon>
        <taxon>Spirochaetaceae</taxon>
        <taxon>Spirochaeta</taxon>
    </lineage>
</organism>
<dbReference type="InterPro" id="IPR003825">
    <property type="entry name" value="Colicin-V_CvpA"/>
</dbReference>
<evidence type="ECO:0000256" key="3">
    <source>
        <dbReference type="ARBA" id="ARBA00022989"/>
    </source>
</evidence>
<comment type="subcellular location">
    <subcellularLocation>
        <location evidence="1">Membrane</location>
        <topology evidence="1">Multi-pass membrane protein</topology>
    </subcellularLocation>
</comment>
<dbReference type="EMBL" id="JACHGJ010000001">
    <property type="protein sequence ID" value="MBB6479179.1"/>
    <property type="molecule type" value="Genomic_DNA"/>
</dbReference>
<dbReference type="Proteomes" id="UP000587760">
    <property type="component" value="Unassembled WGS sequence"/>
</dbReference>
<dbReference type="PANTHER" id="PTHR37306">
    <property type="entry name" value="COLICIN V PRODUCTION PROTEIN"/>
    <property type="match status" value="1"/>
</dbReference>
<evidence type="ECO:0000256" key="2">
    <source>
        <dbReference type="ARBA" id="ARBA00022692"/>
    </source>
</evidence>
<protein>
    <submittedName>
        <fullName evidence="6">Membrane protein required for colicin V production</fullName>
    </submittedName>
</protein>
<keyword evidence="3 5" id="KW-1133">Transmembrane helix</keyword>
<evidence type="ECO:0000256" key="5">
    <source>
        <dbReference type="SAM" id="Phobius"/>
    </source>
</evidence>
<evidence type="ECO:0000313" key="6">
    <source>
        <dbReference type="EMBL" id="MBB6479179.1"/>
    </source>
</evidence>